<dbReference type="InterPro" id="IPR035093">
    <property type="entry name" value="RelE/ParE_toxin_dom_sf"/>
</dbReference>
<dbReference type="PANTHER" id="PTHR33755:SF8">
    <property type="entry name" value="TOXIN PARE2"/>
    <property type="match status" value="1"/>
</dbReference>
<keyword evidence="2" id="KW-1277">Toxin-antitoxin system</keyword>
<dbReference type="InterPro" id="IPR051803">
    <property type="entry name" value="TA_system_RelE-like_toxin"/>
</dbReference>
<dbReference type="Proteomes" id="UP000077734">
    <property type="component" value="Unassembled WGS sequence"/>
</dbReference>
<dbReference type="RefSeq" id="WP_064023803.1">
    <property type="nucleotide sequence ID" value="NZ_LUUL01000093.1"/>
</dbReference>
<sequence length="106" mass="12390">MTKPVRVRPLADTEIDALADYIARDNPHAALRFLEATQQTFDRIREQPGIGSRRYAHLPMLSGLRFWPVEGFEKHLVFYLERENHIDVLRVLHSARNVPMILLNEE</sequence>
<gene>
    <name evidence="3" type="ORF">A1356_16155</name>
</gene>
<evidence type="ECO:0008006" key="5">
    <source>
        <dbReference type="Google" id="ProtNLM"/>
    </source>
</evidence>
<dbReference type="Gene3D" id="3.30.2310.20">
    <property type="entry name" value="RelE-like"/>
    <property type="match status" value="1"/>
</dbReference>
<dbReference type="Pfam" id="PF05016">
    <property type="entry name" value="ParE_toxin"/>
    <property type="match status" value="1"/>
</dbReference>
<dbReference type="AlphaFoldDB" id="A0AA91DAR3"/>
<reference evidence="3 4" key="1">
    <citation type="submission" date="2016-03" db="EMBL/GenBank/DDBJ databases">
        <authorList>
            <person name="Heylen K."/>
            <person name="De Vos P."/>
            <person name="Vekeman B."/>
        </authorList>
    </citation>
    <scope>NUCLEOTIDE SEQUENCE [LARGE SCALE GENOMIC DNA]</scope>
    <source>
        <strain evidence="3 4">R-49807</strain>
    </source>
</reference>
<name>A0AA91DAR3_9GAMM</name>
<comment type="similarity">
    <text evidence="1">Belongs to the RelE toxin family.</text>
</comment>
<evidence type="ECO:0000256" key="1">
    <source>
        <dbReference type="ARBA" id="ARBA00006226"/>
    </source>
</evidence>
<evidence type="ECO:0000313" key="3">
    <source>
        <dbReference type="EMBL" id="OAI24215.1"/>
    </source>
</evidence>
<protein>
    <recommendedName>
        <fullName evidence="5">Plasmid stabilization protein</fullName>
    </recommendedName>
</protein>
<proteinExistence type="inferred from homology"/>
<dbReference type="PANTHER" id="PTHR33755">
    <property type="entry name" value="TOXIN PARE1-RELATED"/>
    <property type="match status" value="1"/>
</dbReference>
<accession>A0AA91DAR3</accession>
<dbReference type="InterPro" id="IPR007712">
    <property type="entry name" value="RelE/ParE_toxin"/>
</dbReference>
<keyword evidence="4" id="KW-1185">Reference proteome</keyword>
<dbReference type="EMBL" id="LUUL01000093">
    <property type="protein sequence ID" value="OAI24215.1"/>
    <property type="molecule type" value="Genomic_DNA"/>
</dbReference>
<evidence type="ECO:0000313" key="4">
    <source>
        <dbReference type="Proteomes" id="UP000077734"/>
    </source>
</evidence>
<organism evidence="3 4">
    <name type="scientific">Methylomonas koyamae</name>
    <dbReference type="NCBI Taxonomy" id="702114"/>
    <lineage>
        <taxon>Bacteria</taxon>
        <taxon>Pseudomonadati</taxon>
        <taxon>Pseudomonadota</taxon>
        <taxon>Gammaproteobacteria</taxon>
        <taxon>Methylococcales</taxon>
        <taxon>Methylococcaceae</taxon>
        <taxon>Methylomonas</taxon>
    </lineage>
</organism>
<evidence type="ECO:0000256" key="2">
    <source>
        <dbReference type="ARBA" id="ARBA00022649"/>
    </source>
</evidence>
<comment type="caution">
    <text evidence="3">The sequence shown here is derived from an EMBL/GenBank/DDBJ whole genome shotgun (WGS) entry which is preliminary data.</text>
</comment>